<keyword evidence="2" id="KW-0805">Transcription regulation</keyword>
<dbReference type="PANTHER" id="PTHR30346:SF0">
    <property type="entry name" value="HCA OPERON TRANSCRIPTIONAL ACTIVATOR HCAR"/>
    <property type="match status" value="1"/>
</dbReference>
<gene>
    <name evidence="6" type="ORF">METZ01_LOCUS43212</name>
</gene>
<dbReference type="EMBL" id="UINC01001887">
    <property type="protein sequence ID" value="SUZ90358.1"/>
    <property type="molecule type" value="Genomic_DNA"/>
</dbReference>
<dbReference type="PRINTS" id="PR00039">
    <property type="entry name" value="HTHLYSR"/>
</dbReference>
<dbReference type="Pfam" id="PF00126">
    <property type="entry name" value="HTH_1"/>
    <property type="match status" value="1"/>
</dbReference>
<dbReference type="InterPro" id="IPR005119">
    <property type="entry name" value="LysR_subst-bd"/>
</dbReference>
<organism evidence="6">
    <name type="scientific">marine metagenome</name>
    <dbReference type="NCBI Taxonomy" id="408172"/>
    <lineage>
        <taxon>unclassified sequences</taxon>
        <taxon>metagenomes</taxon>
        <taxon>ecological metagenomes</taxon>
    </lineage>
</organism>
<dbReference type="InterPro" id="IPR000847">
    <property type="entry name" value="LysR_HTH_N"/>
</dbReference>
<keyword evidence="3" id="KW-0238">DNA-binding</keyword>
<dbReference type="CDD" id="cd08412">
    <property type="entry name" value="PBP2_PAO1_like"/>
    <property type="match status" value="1"/>
</dbReference>
<keyword evidence="4" id="KW-0804">Transcription</keyword>
<proteinExistence type="inferred from homology"/>
<dbReference type="Pfam" id="PF03466">
    <property type="entry name" value="LysR_substrate"/>
    <property type="match status" value="1"/>
</dbReference>
<sequence>MQYTLKQLRYLVAVAQYGNVSVAARHLFISQPALSTAIAQLESSLGVPLLIRHHARGVSVTPAGRKFLTRARSLLGHANELELLGRELGDSVRGELIVGCFVTLAPFFLPRLLKELQRSHPQLHVHLAEGALDQVQAALLAGETEISLVYDIDLDRQLATEELTRVRPHVLVASNHHLATHSTVSLSALATEPMILLDLPHSRDYFRSLFFNAGVEPVIRHRTQSFELVRGLVGQGHGYSVLNLQPRSNRTYDGGRVIYIPIEDPTTDLAIAIARPRGLQLTHRAEAFSAVCRRFFVDG</sequence>
<dbReference type="AlphaFoldDB" id="A0A381RHF5"/>
<dbReference type="Gene3D" id="3.40.190.10">
    <property type="entry name" value="Periplasmic binding protein-like II"/>
    <property type="match status" value="2"/>
</dbReference>
<evidence type="ECO:0000256" key="2">
    <source>
        <dbReference type="ARBA" id="ARBA00023015"/>
    </source>
</evidence>
<dbReference type="GO" id="GO:0032993">
    <property type="term" value="C:protein-DNA complex"/>
    <property type="evidence" value="ECO:0007669"/>
    <property type="project" value="TreeGrafter"/>
</dbReference>
<evidence type="ECO:0000256" key="4">
    <source>
        <dbReference type="ARBA" id="ARBA00023163"/>
    </source>
</evidence>
<evidence type="ECO:0000256" key="1">
    <source>
        <dbReference type="ARBA" id="ARBA00009437"/>
    </source>
</evidence>
<protein>
    <recommendedName>
        <fullName evidence="5">HTH lysR-type domain-containing protein</fullName>
    </recommendedName>
</protein>
<dbReference type="InterPro" id="IPR036390">
    <property type="entry name" value="WH_DNA-bd_sf"/>
</dbReference>
<dbReference type="PANTHER" id="PTHR30346">
    <property type="entry name" value="TRANSCRIPTIONAL DUAL REGULATOR HCAR-RELATED"/>
    <property type="match status" value="1"/>
</dbReference>
<dbReference type="GO" id="GO:0003677">
    <property type="term" value="F:DNA binding"/>
    <property type="evidence" value="ECO:0007669"/>
    <property type="project" value="UniProtKB-KW"/>
</dbReference>
<dbReference type="GO" id="GO:0003700">
    <property type="term" value="F:DNA-binding transcription factor activity"/>
    <property type="evidence" value="ECO:0007669"/>
    <property type="project" value="InterPro"/>
</dbReference>
<feature type="domain" description="HTH lysR-type" evidence="5">
    <location>
        <begin position="1"/>
        <end position="61"/>
    </location>
</feature>
<name>A0A381RHF5_9ZZZZ</name>
<dbReference type="PROSITE" id="PS50931">
    <property type="entry name" value="HTH_LYSR"/>
    <property type="match status" value="1"/>
</dbReference>
<reference evidence="6" key="1">
    <citation type="submission" date="2018-05" db="EMBL/GenBank/DDBJ databases">
        <authorList>
            <person name="Lanie J.A."/>
            <person name="Ng W.-L."/>
            <person name="Kazmierczak K.M."/>
            <person name="Andrzejewski T.M."/>
            <person name="Davidsen T.M."/>
            <person name="Wayne K.J."/>
            <person name="Tettelin H."/>
            <person name="Glass J.I."/>
            <person name="Rusch D."/>
            <person name="Podicherti R."/>
            <person name="Tsui H.-C.T."/>
            <person name="Winkler M.E."/>
        </authorList>
    </citation>
    <scope>NUCLEOTIDE SEQUENCE</scope>
</reference>
<evidence type="ECO:0000259" key="5">
    <source>
        <dbReference type="PROSITE" id="PS50931"/>
    </source>
</evidence>
<dbReference type="FunFam" id="1.10.10.10:FF:000001">
    <property type="entry name" value="LysR family transcriptional regulator"/>
    <property type="match status" value="1"/>
</dbReference>
<accession>A0A381RHF5</accession>
<dbReference type="SUPFAM" id="SSF53850">
    <property type="entry name" value="Periplasmic binding protein-like II"/>
    <property type="match status" value="1"/>
</dbReference>
<dbReference type="Gene3D" id="1.10.10.10">
    <property type="entry name" value="Winged helix-like DNA-binding domain superfamily/Winged helix DNA-binding domain"/>
    <property type="match status" value="1"/>
</dbReference>
<dbReference type="InterPro" id="IPR036388">
    <property type="entry name" value="WH-like_DNA-bd_sf"/>
</dbReference>
<evidence type="ECO:0000256" key="3">
    <source>
        <dbReference type="ARBA" id="ARBA00023125"/>
    </source>
</evidence>
<dbReference type="SUPFAM" id="SSF46785">
    <property type="entry name" value="Winged helix' DNA-binding domain"/>
    <property type="match status" value="1"/>
</dbReference>
<comment type="similarity">
    <text evidence="1">Belongs to the LysR transcriptional regulatory family.</text>
</comment>
<evidence type="ECO:0000313" key="6">
    <source>
        <dbReference type="EMBL" id="SUZ90358.1"/>
    </source>
</evidence>